<organism evidence="2 3">
    <name type="scientific">Botryotinia fuckeliana (strain B05.10)</name>
    <name type="common">Noble rot fungus</name>
    <name type="synonym">Botrytis cinerea</name>
    <dbReference type="NCBI Taxonomy" id="332648"/>
    <lineage>
        <taxon>Eukaryota</taxon>
        <taxon>Fungi</taxon>
        <taxon>Dikarya</taxon>
        <taxon>Ascomycota</taxon>
        <taxon>Pezizomycotina</taxon>
        <taxon>Leotiomycetes</taxon>
        <taxon>Helotiales</taxon>
        <taxon>Sclerotiniaceae</taxon>
        <taxon>Botrytis</taxon>
    </lineage>
</organism>
<dbReference type="OrthoDB" id="62952at2759"/>
<dbReference type="RefSeq" id="XP_024550542.1">
    <property type="nucleotide sequence ID" value="XM_024694749.1"/>
</dbReference>
<dbReference type="KEGG" id="bfu:BCIN_08g06080"/>
<evidence type="ECO:0000259" key="1">
    <source>
        <dbReference type="Pfam" id="PF24864"/>
    </source>
</evidence>
<dbReference type="VEuPathDB" id="FungiDB:Bcin08g06080"/>
<gene>
    <name evidence="2" type="ORF">BCIN_08g06080</name>
</gene>
<proteinExistence type="predicted"/>
<reference evidence="2 3" key="2">
    <citation type="journal article" date="2012" name="Eukaryot. Cell">
        <title>Genome update of Botrytis cinerea strains B05.10 and T4.</title>
        <authorList>
            <person name="Staats M."/>
            <person name="van Kan J.A."/>
        </authorList>
    </citation>
    <scope>NUCLEOTIDE SEQUENCE [LARGE SCALE GENOMIC DNA]</scope>
    <source>
        <strain evidence="2 3">B05.10</strain>
    </source>
</reference>
<evidence type="ECO:0000313" key="3">
    <source>
        <dbReference type="Proteomes" id="UP000001798"/>
    </source>
</evidence>
<evidence type="ECO:0000313" key="2">
    <source>
        <dbReference type="EMBL" id="ATZ52994.1"/>
    </source>
</evidence>
<dbReference type="GeneID" id="5430674"/>
<dbReference type="Proteomes" id="UP000001798">
    <property type="component" value="Chromosome 8"/>
</dbReference>
<dbReference type="OMA" id="RCSTHAV"/>
<accession>A0A384JRK3</accession>
<dbReference type="InterPro" id="IPR038883">
    <property type="entry name" value="AN11006-like"/>
</dbReference>
<dbReference type="EMBL" id="CP009812">
    <property type="protein sequence ID" value="ATZ52994.1"/>
    <property type="molecule type" value="Genomic_DNA"/>
</dbReference>
<dbReference type="PANTHER" id="PTHR42085:SF2">
    <property type="entry name" value="F-BOX DOMAIN-CONTAINING PROTEIN"/>
    <property type="match status" value="1"/>
</dbReference>
<name>A0A384JRK3_BOTFB</name>
<feature type="domain" description="DUF7730" evidence="1">
    <location>
        <begin position="75"/>
        <end position="159"/>
    </location>
</feature>
<keyword evidence="3" id="KW-1185">Reference proteome</keyword>
<dbReference type="InterPro" id="IPR056632">
    <property type="entry name" value="DUF7730"/>
</dbReference>
<reference evidence="2 3" key="3">
    <citation type="journal article" date="2017" name="Mol. Plant Pathol.">
        <title>A gapless genome sequence of the fungus Botrytis cinerea.</title>
        <authorList>
            <person name="Van Kan J.A."/>
            <person name="Stassen J.H."/>
            <person name="Mosbach A."/>
            <person name="Van Der Lee T.A."/>
            <person name="Faino L."/>
            <person name="Farmer A.D."/>
            <person name="Papasotiriou D.G."/>
            <person name="Zhou S."/>
            <person name="Seidl M.F."/>
            <person name="Cottam E."/>
            <person name="Edel D."/>
            <person name="Hahn M."/>
            <person name="Schwartz D.C."/>
            <person name="Dietrich R.A."/>
            <person name="Widdison S."/>
            <person name="Scalliet G."/>
        </authorList>
    </citation>
    <scope>NUCLEOTIDE SEQUENCE [LARGE SCALE GENOMIC DNA]</scope>
    <source>
        <strain evidence="2 3">B05.10</strain>
    </source>
</reference>
<dbReference type="Pfam" id="PF24864">
    <property type="entry name" value="DUF7730"/>
    <property type="match status" value="1"/>
</dbReference>
<protein>
    <recommendedName>
        <fullName evidence="1">DUF7730 domain-containing protein</fullName>
    </recommendedName>
</protein>
<dbReference type="AlphaFoldDB" id="A0A384JRK3"/>
<dbReference type="PANTHER" id="PTHR42085">
    <property type="entry name" value="F-BOX DOMAIN-CONTAINING PROTEIN"/>
    <property type="match status" value="1"/>
</dbReference>
<sequence>MEPQSNGVAASRATALSSNMKINIQTDTNSTDNPHYPKVESHLKHNAAAISTSERCSTHAVSKDTSTNKFSSPLPSCSFFNKLPIETRDMIYKLLLVNPILGKSCSVTDRTSTPRISQPHGPSQPPLKYELEPQVLRVCRAMYLEASDILYGSNTFYIACCRYESSLDCRPSRSAFNRGVEMTPIMRHYNRLSHGQLFLFDHPAVVKIKLWRVIVSSFIDSDMLGGWHETRVWSMENFCQAITQSRSISLEIALAPLGLEKCEESSWFRDEVTYQELKDMLIPLRMLRGVKKLQFRDASWDELPDVYPYNVFWGKNCRSIIPTSSLEKEIRSIIMGNSLVELSRGMYLRLMRYAQAFEAIDTFKSEMRYSSTGSVGKFLMHYGLCPGSNRWMHKPRDPTTQSSHPVESCLRHAEILSSSNYNPRAFKLERASIIQYLEPQYQRAKLACLDLTEFIKWEKRKEGMLSPKLSREWHSSKIAAEAILLLERYEKALQRDFPYYDQIKHRDNLRKEISFYNNLPRNVLMRQATDAFDAMNWQFFTSCFKRVVDDLDKQFMEMRSARKELFEDDEAIDTGCDIELDSNMCIDMIDWTKDEPRFGPISNDPEWNGSRYRLMS</sequence>
<reference evidence="2 3" key="1">
    <citation type="journal article" date="2011" name="PLoS Genet.">
        <title>Genomic analysis of the necrotrophic fungal pathogens Sclerotinia sclerotiorum and Botrytis cinerea.</title>
        <authorList>
            <person name="Amselem J."/>
            <person name="Cuomo C.A."/>
            <person name="van Kan J.A."/>
            <person name="Viaud M."/>
            <person name="Benito E.P."/>
            <person name="Couloux A."/>
            <person name="Coutinho P.M."/>
            <person name="de Vries R.P."/>
            <person name="Dyer P.S."/>
            <person name="Fillinger S."/>
            <person name="Fournier E."/>
            <person name="Gout L."/>
            <person name="Hahn M."/>
            <person name="Kohn L."/>
            <person name="Lapalu N."/>
            <person name="Plummer K.M."/>
            <person name="Pradier J.M."/>
            <person name="Quevillon E."/>
            <person name="Sharon A."/>
            <person name="Simon A."/>
            <person name="ten Have A."/>
            <person name="Tudzynski B."/>
            <person name="Tudzynski P."/>
            <person name="Wincker P."/>
            <person name="Andrew M."/>
            <person name="Anthouard V."/>
            <person name="Beever R.E."/>
            <person name="Beffa R."/>
            <person name="Benoit I."/>
            <person name="Bouzid O."/>
            <person name="Brault B."/>
            <person name="Chen Z."/>
            <person name="Choquer M."/>
            <person name="Collemare J."/>
            <person name="Cotton P."/>
            <person name="Danchin E.G."/>
            <person name="Da Silva C."/>
            <person name="Gautier A."/>
            <person name="Giraud C."/>
            <person name="Giraud T."/>
            <person name="Gonzalez C."/>
            <person name="Grossetete S."/>
            <person name="Guldener U."/>
            <person name="Henrissat B."/>
            <person name="Howlett B.J."/>
            <person name="Kodira C."/>
            <person name="Kretschmer M."/>
            <person name="Lappartient A."/>
            <person name="Leroch M."/>
            <person name="Levis C."/>
            <person name="Mauceli E."/>
            <person name="Neuveglise C."/>
            <person name="Oeser B."/>
            <person name="Pearson M."/>
            <person name="Poulain J."/>
            <person name="Poussereau N."/>
            <person name="Quesneville H."/>
            <person name="Rascle C."/>
            <person name="Schumacher J."/>
            <person name="Segurens B."/>
            <person name="Sexton A."/>
            <person name="Silva E."/>
            <person name="Sirven C."/>
            <person name="Soanes D.M."/>
            <person name="Talbot N.J."/>
            <person name="Templeton M."/>
            <person name="Yandava C."/>
            <person name="Yarden O."/>
            <person name="Zeng Q."/>
            <person name="Rollins J.A."/>
            <person name="Lebrun M.H."/>
            <person name="Dickman M."/>
        </authorList>
    </citation>
    <scope>NUCLEOTIDE SEQUENCE [LARGE SCALE GENOMIC DNA]</scope>
    <source>
        <strain evidence="2 3">B05.10</strain>
    </source>
</reference>